<evidence type="ECO:0000256" key="1">
    <source>
        <dbReference type="SAM" id="Coils"/>
    </source>
</evidence>
<accession>A0A1I3XYM1</accession>
<gene>
    <name evidence="3" type="ORF">SAMN02745775_101775</name>
</gene>
<keyword evidence="3" id="KW-0966">Cell projection</keyword>
<reference evidence="3 4" key="1">
    <citation type="submission" date="2016-10" db="EMBL/GenBank/DDBJ databases">
        <authorList>
            <person name="de Groot N.N."/>
        </authorList>
    </citation>
    <scope>NUCLEOTIDE SEQUENCE [LARGE SCALE GENOMIC DNA]</scope>
    <source>
        <strain evidence="3 4">DSM 19981</strain>
    </source>
</reference>
<feature type="coiled-coil region" evidence="1">
    <location>
        <begin position="58"/>
        <end position="85"/>
    </location>
</feature>
<dbReference type="AlphaFoldDB" id="A0A1I3XYM1"/>
<feature type="region of interest" description="Disordered" evidence="2">
    <location>
        <begin position="1"/>
        <end position="29"/>
    </location>
</feature>
<dbReference type="RefSeq" id="WP_175533711.1">
    <property type="nucleotide sequence ID" value="NZ_FOSQ01000001.1"/>
</dbReference>
<keyword evidence="1" id="KW-0175">Coiled coil</keyword>
<feature type="compositionally biased region" description="Pro residues" evidence="2">
    <location>
        <begin position="10"/>
        <end position="27"/>
    </location>
</feature>
<keyword evidence="4" id="KW-1185">Reference proteome</keyword>
<dbReference type="EMBL" id="FOSQ01000001">
    <property type="protein sequence ID" value="SFK24664.1"/>
    <property type="molecule type" value="Genomic_DNA"/>
</dbReference>
<sequence length="207" mass="21381">MLALRLPDLSKPPPPPAPPPPPPPPDPALLEAIRAEAEEAGRAIGHAEGLAEGRAMQAAAQEAAMQRALEAMARAMEQAAEEGRRVAEETGTALASLLARMLDHLLPGACERAGPDIVARLIVPLLPAIADRPEAVLHVAPTLVDPIAARMPPGGPAVVADAAVAPGDARLAWRDGAQLVELAMRRGAVIDALRAAGVWDDEQGESA</sequence>
<proteinExistence type="predicted"/>
<dbReference type="Proteomes" id="UP000199473">
    <property type="component" value="Unassembled WGS sequence"/>
</dbReference>
<name>A0A1I3XYM1_9PROT</name>
<evidence type="ECO:0000313" key="3">
    <source>
        <dbReference type="EMBL" id="SFK24664.1"/>
    </source>
</evidence>
<keyword evidence="3" id="KW-0969">Cilium</keyword>
<keyword evidence="3" id="KW-0282">Flagellum</keyword>
<evidence type="ECO:0000313" key="4">
    <source>
        <dbReference type="Proteomes" id="UP000199473"/>
    </source>
</evidence>
<protein>
    <submittedName>
        <fullName evidence="3">Flagellar assembly protein FliH</fullName>
    </submittedName>
</protein>
<organism evidence="3 4">
    <name type="scientific">Falsiroseomonas stagni DSM 19981</name>
    <dbReference type="NCBI Taxonomy" id="1123062"/>
    <lineage>
        <taxon>Bacteria</taxon>
        <taxon>Pseudomonadati</taxon>
        <taxon>Pseudomonadota</taxon>
        <taxon>Alphaproteobacteria</taxon>
        <taxon>Acetobacterales</taxon>
        <taxon>Roseomonadaceae</taxon>
        <taxon>Falsiroseomonas</taxon>
    </lineage>
</organism>
<evidence type="ECO:0000256" key="2">
    <source>
        <dbReference type="SAM" id="MobiDB-lite"/>
    </source>
</evidence>
<dbReference type="STRING" id="1123062.SAMN02745775_101775"/>